<sequence>MYEGNYELAINNFEMAFELVDQAKARDYYLTSKCYAQLNKEDLMYHFLEAALRNGLDKNFVISDSLWFTSFSNSSTFKEVLQIAPLTSPVEIDKTGEEALLAIDKMFEIEIMFAYYKAERQKDSLPDAYKIYFNNYTAYRDSMQKHLVYYYLNYSIPTTKPLQLKLKRLTLFLMDKSVPEMDQINDILIESIDQGVLYPYYVAFLIDNLGPNSLKPFRYSNQLYGTTENSVPKTNFNEILDNRKAVGLSTYYYDAPSYVKNYKPTPIINIIRPNPVTINKDE</sequence>
<evidence type="ECO:0000313" key="2">
    <source>
        <dbReference type="Proteomes" id="UP000249248"/>
    </source>
</evidence>
<evidence type="ECO:0000313" key="1">
    <source>
        <dbReference type="EMBL" id="PZE16498.1"/>
    </source>
</evidence>
<organism evidence="1 2">
    <name type="scientific">Putridiphycobacter roseus</name>
    <dbReference type="NCBI Taxonomy" id="2219161"/>
    <lineage>
        <taxon>Bacteria</taxon>
        <taxon>Pseudomonadati</taxon>
        <taxon>Bacteroidota</taxon>
        <taxon>Flavobacteriia</taxon>
        <taxon>Flavobacteriales</taxon>
        <taxon>Crocinitomicaceae</taxon>
        <taxon>Putridiphycobacter</taxon>
    </lineage>
</organism>
<proteinExistence type="predicted"/>
<protein>
    <submittedName>
        <fullName evidence="1">Uncharacterized protein</fullName>
    </submittedName>
</protein>
<dbReference type="AlphaFoldDB" id="A0A2W1NPF0"/>
<keyword evidence="2" id="KW-1185">Reference proteome</keyword>
<reference evidence="1 2" key="1">
    <citation type="submission" date="2018-06" db="EMBL/GenBank/DDBJ databases">
        <title>The draft genome sequence of Crocinitomix sp. SM1701.</title>
        <authorList>
            <person name="Zhang X."/>
        </authorList>
    </citation>
    <scope>NUCLEOTIDE SEQUENCE [LARGE SCALE GENOMIC DNA]</scope>
    <source>
        <strain evidence="1 2">SM1701</strain>
    </source>
</reference>
<dbReference type="EMBL" id="QKSB01000008">
    <property type="protein sequence ID" value="PZE16498.1"/>
    <property type="molecule type" value="Genomic_DNA"/>
</dbReference>
<dbReference type="Proteomes" id="UP000249248">
    <property type="component" value="Unassembled WGS sequence"/>
</dbReference>
<name>A0A2W1NPF0_9FLAO</name>
<accession>A0A2W1NPF0</accession>
<gene>
    <name evidence="1" type="ORF">DNU06_13205</name>
</gene>
<comment type="caution">
    <text evidence="1">The sequence shown here is derived from an EMBL/GenBank/DDBJ whole genome shotgun (WGS) entry which is preliminary data.</text>
</comment>